<keyword evidence="1" id="KW-0175">Coiled coil</keyword>
<feature type="coiled-coil region" evidence="1">
    <location>
        <begin position="99"/>
        <end position="126"/>
    </location>
</feature>
<reference evidence="7" key="2">
    <citation type="submission" date="2015-07" db="EMBL/GenBank/DDBJ databases">
        <title>The genome sequence of Plasmodium falciparum RAJ116.</title>
        <authorList>
            <consortium name="The Broad Institute Genome Sequencing Platform"/>
            <person name="Volkman S.K."/>
            <person name="Neafsey D.E."/>
            <person name="Dash A.P."/>
            <person name="Chitnis C.E."/>
            <person name="Hartl D.L."/>
            <person name="Young S.K."/>
            <person name="Kodira C.D."/>
            <person name="Zeng Q."/>
            <person name="Koehrsen M."/>
            <person name="Godfrey P."/>
            <person name="Alvarado L."/>
            <person name="Berlin A."/>
            <person name="Borenstein D."/>
            <person name="Chen Z."/>
            <person name="Engels R."/>
            <person name="Freedman E."/>
            <person name="Gellesch M."/>
            <person name="Goldberg J."/>
            <person name="Griggs A."/>
            <person name="Gujja S."/>
            <person name="Heiman D."/>
            <person name="Hepburn T."/>
            <person name="Howarth C."/>
            <person name="Jen D."/>
            <person name="Larson L."/>
            <person name="Lewis B."/>
            <person name="Mehta T."/>
            <person name="Park D."/>
            <person name="Pearson M."/>
            <person name="Roberts A."/>
            <person name="Saif S."/>
            <person name="Shea T."/>
            <person name="Shenoy N."/>
            <person name="Sisk P."/>
            <person name="Stolte C."/>
            <person name="Sykes S."/>
            <person name="Walk T."/>
            <person name="White J."/>
            <person name="Yandava C."/>
            <person name="Wirth D.F."/>
            <person name="Nusbaum C."/>
            <person name="Birren B."/>
        </authorList>
    </citation>
    <scope>NUCLEOTIDE SEQUENCE [LARGE SCALE GENOMIC DNA]</scope>
    <source>
        <strain evidence="7">RAJ116</strain>
    </source>
</reference>
<feature type="non-terminal residue" evidence="6">
    <location>
        <position position="1"/>
    </location>
</feature>
<dbReference type="Proteomes" id="UP000054566">
    <property type="component" value="Unassembled WGS sequence"/>
</dbReference>
<evidence type="ECO:0000256" key="2">
    <source>
        <dbReference type="SAM" id="MobiDB-lite"/>
    </source>
</evidence>
<evidence type="ECO:0000259" key="3">
    <source>
        <dbReference type="Pfam" id="PF03011"/>
    </source>
</evidence>
<feature type="domain" description="Duffy-antigen binding" evidence="4">
    <location>
        <begin position="12"/>
        <end position="195"/>
    </location>
</feature>
<dbReference type="FunFam" id="1.20.58.830:FF:000009">
    <property type="entry name" value="Erythrocyte membrane protein 1, PfEMP1"/>
    <property type="match status" value="1"/>
</dbReference>
<evidence type="ECO:0000256" key="1">
    <source>
        <dbReference type="SAM" id="Coils"/>
    </source>
</evidence>
<protein>
    <submittedName>
        <fullName evidence="6">Erythrocyte membrane protein 1 SD126A</fullName>
    </submittedName>
</protein>
<dbReference type="FunFam" id="1.20.58.830:FF:000004">
    <property type="entry name" value="Erythrocyte membrane protein 1, PfEMP1"/>
    <property type="match status" value="1"/>
</dbReference>
<sequence>SGLVDRESLCCACAPYRRLHLCDRKLEISLFKIKINTKDNLLLEVCLAAKYEGDSIIGEYPKYQNKYGDSGFTTCTMLARSFADIGDIVRGKDLYLGDNRKDREQKQKLQENLNKIFNDIKKNNQSKLGRLSLDQIREYWWEENREKIWKAITCKAQGYKYFLPKCSKDTWSQDKCRCANTGVPTNFDYVPQYLRWFEEWAEDFCRKKNKKLENVKKQCRKKDKNSDDRYCSRNGYDCEQTVNARGKLRYGKQCISCLYGCNPYVEWIENQRKQFLKQKKKYDEEIKKYTNGAVGSGGSRRQRRGAGGTTTTNYDGYEKKFYNKLKDSGYEKVDAFLGLLNNEKACTNINDNDGGTIHFEKVNSGGTSDTSGTNDIKNGTFYRSEYCQPCPHCGVKRNGNEWKEKKKNTDQCTSGKLYEPKNNAEATNIKILKSGEGKEDIKNKIEKFCKTQIGNGSVPGGASVSKSDSKELYEEWKCYKGEDVVKVENKDEEEDEDDDEEDVEKVKAAGGLCILENKNKEESQSNSQNNHADIQKTYNDFFYYWVAHMLKDSIHWKKKLQRCLQNEKKKCGKNCNSDCGCFQKWVQQKKNEWDPIKDHFYTQKITGKQGGMGYDAFLDGLLTHDFVLEGVLQIEFLNENSEDGSEEKSENSLDAEEIKHLKGIKKMLDEENEKNQQETSVGAPGTGKKTIMDKLLKHEAQEAEKCKKCDKPPPGPEGVTERLLK</sequence>
<accession>A0A0L0D008</accession>
<gene>
    <name evidence="6" type="ORF">PFLG_02292</name>
</gene>
<evidence type="ECO:0000259" key="5">
    <source>
        <dbReference type="Pfam" id="PF22672"/>
    </source>
</evidence>
<evidence type="ECO:0000313" key="6">
    <source>
        <dbReference type="EMBL" id="KNC36984.1"/>
    </source>
</evidence>
<dbReference type="AlphaFoldDB" id="A0A0L0D008"/>
<dbReference type="Gene3D" id="1.20.58.830">
    <property type="match status" value="2"/>
</dbReference>
<dbReference type="Pfam" id="PF22672">
    <property type="entry name" value="DBL_C"/>
    <property type="match status" value="1"/>
</dbReference>
<organism evidence="6 7">
    <name type="scientific">Plasmodium falciparum RAJ116</name>
    <dbReference type="NCBI Taxonomy" id="580058"/>
    <lineage>
        <taxon>Eukaryota</taxon>
        <taxon>Sar</taxon>
        <taxon>Alveolata</taxon>
        <taxon>Apicomplexa</taxon>
        <taxon>Aconoidasida</taxon>
        <taxon>Haemosporida</taxon>
        <taxon>Plasmodiidae</taxon>
        <taxon>Plasmodium</taxon>
        <taxon>Plasmodium (Laverania)</taxon>
    </lineage>
</organism>
<evidence type="ECO:0000313" key="7">
    <source>
        <dbReference type="Proteomes" id="UP000054566"/>
    </source>
</evidence>
<dbReference type="GO" id="GO:0046789">
    <property type="term" value="F:host cell surface receptor binding"/>
    <property type="evidence" value="ECO:0007669"/>
    <property type="project" value="InterPro"/>
</dbReference>
<dbReference type="Pfam" id="PF03011">
    <property type="entry name" value="PFEMP"/>
    <property type="match status" value="1"/>
</dbReference>
<reference evidence="7" key="1">
    <citation type="submission" date="2015-07" db="EMBL/GenBank/DDBJ databases">
        <title>Annotation of Plasmodium falciparum RAJ116.</title>
        <authorList>
            <consortium name="The Broad Institute Genome Sequencing Platform"/>
            <person name="Volkman S.K."/>
            <person name="Neafsey D.E."/>
            <person name="Dash A.P."/>
            <person name="Chitnis C.E."/>
            <person name="Hartl D.L."/>
            <person name="Young S.K."/>
            <person name="Zeng Q."/>
            <person name="Koehrsen M."/>
            <person name="Alvarado L."/>
            <person name="Berlin A."/>
            <person name="Borenstein D."/>
            <person name="Chapman S.B."/>
            <person name="Chen Z."/>
            <person name="Engels R."/>
            <person name="Freedman E."/>
            <person name="Gellesch M."/>
            <person name="Goldberg J."/>
            <person name="Griggs A."/>
            <person name="Gujja S."/>
            <person name="Heilman E.R."/>
            <person name="Heiman D.I."/>
            <person name="Howarth C."/>
            <person name="Jen D."/>
            <person name="Larson L."/>
            <person name="Mehta T."/>
            <person name="Neiman D."/>
            <person name="Park D."/>
            <person name="Pearson M."/>
            <person name="Roberts A."/>
            <person name="Saif S."/>
            <person name="Shea T."/>
            <person name="Shenoy N."/>
            <person name="Sisk P."/>
            <person name="Stolte C."/>
            <person name="Sykes S."/>
            <person name="Walk T."/>
            <person name="White J."/>
            <person name="Yandava C."/>
            <person name="Haas B."/>
            <person name="Henn M.R."/>
            <person name="Nusbaum C."/>
            <person name="Birren B."/>
        </authorList>
    </citation>
    <scope>NUCLEOTIDE SEQUENCE [LARGE SCALE GENOMIC DNA]</scope>
    <source>
        <strain evidence="7">RAJ116</strain>
    </source>
</reference>
<dbReference type="OrthoDB" id="10572144at2759"/>
<dbReference type="EMBL" id="GG664340">
    <property type="protein sequence ID" value="KNC36984.1"/>
    <property type="molecule type" value="Genomic_DNA"/>
</dbReference>
<dbReference type="Gene3D" id="1.20.1310.20">
    <property type="entry name" value="Duffy-antigen binding domain"/>
    <property type="match status" value="1"/>
</dbReference>
<evidence type="ECO:0000259" key="4">
    <source>
        <dbReference type="Pfam" id="PF05424"/>
    </source>
</evidence>
<feature type="domain" description="Duffy-binding-like" evidence="3">
    <location>
        <begin position="541"/>
        <end position="711"/>
    </location>
</feature>
<proteinExistence type="predicted"/>
<feature type="region of interest" description="Disordered" evidence="2">
    <location>
        <begin position="669"/>
        <end position="690"/>
    </location>
</feature>
<dbReference type="SUPFAM" id="SSF140924">
    <property type="entry name" value="Duffy binding domain-like"/>
    <property type="match status" value="2"/>
</dbReference>
<feature type="domain" description="Duffy-binding-like" evidence="5">
    <location>
        <begin position="199"/>
        <end position="363"/>
    </location>
</feature>
<feature type="region of interest" description="Disordered" evidence="2">
    <location>
        <begin position="702"/>
        <end position="725"/>
    </location>
</feature>
<dbReference type="InterPro" id="IPR054595">
    <property type="entry name" value="DBL_C"/>
</dbReference>
<name>A0A0L0D008_PLAFA</name>
<dbReference type="InterPro" id="IPR008602">
    <property type="entry name" value="Duffy-antigen-binding"/>
</dbReference>
<dbReference type="Pfam" id="PF05424">
    <property type="entry name" value="Duffy_binding"/>
    <property type="match status" value="1"/>
</dbReference>
<dbReference type="InterPro" id="IPR042202">
    <property type="entry name" value="Duffy-ag-bd_sf"/>
</dbReference>
<feature type="compositionally biased region" description="Basic and acidic residues" evidence="2">
    <location>
        <begin position="702"/>
        <end position="711"/>
    </location>
</feature>
<dbReference type="GO" id="GO:0016020">
    <property type="term" value="C:membrane"/>
    <property type="evidence" value="ECO:0007669"/>
    <property type="project" value="InterPro"/>
</dbReference>
<dbReference type="InterPro" id="IPR004258">
    <property type="entry name" value="DBL"/>
</dbReference>